<dbReference type="PROSITE" id="PS50005">
    <property type="entry name" value="TPR"/>
    <property type="match status" value="5"/>
</dbReference>
<dbReference type="InterPro" id="IPR011990">
    <property type="entry name" value="TPR-like_helical_dom_sf"/>
</dbReference>
<dbReference type="PANTHER" id="PTHR44809:SF1">
    <property type="entry name" value="PROTEIN O-MANNOSYL-TRANSFERASE TMTC1"/>
    <property type="match status" value="1"/>
</dbReference>
<name>A0A4R0XCH2_9BURK</name>
<sequence>MRVRPTQDAMHNASALTPQETASTPAVDHALALHRAGQFDRAELAYRAILDAQPHDANTSYMLGVLYLQRSDVERAIECFDTSLALRPDDADCLNDRGIAALSRGDNEGAADFFRRAVECAPQDALAHCNLGKALRRLLKPEEALNHFQRALALDHDLFEAALGSADMHEVLSSPHDAVAAYEYAARYAPDDLRVLLGLGLTLNAVRRHAEAEACFERALQKEPENVHALFGIAFATDGQLKFEDALVRYQRALEALPDSPTLHNNVAFTLTCMSRYDEADHHLRRAIELTPDLSNAYKLLGMSELRRGNFRKGWEYYEYRKTTPSGLRDYPKCEMPEWRGEPIEGKRFLLTREQGAGDQLQFIRYASVLHDMGATVDVWTSEELAPLFARVRGVNDVLTALPHGAGYDYYCPMMSVPAWLNDDAIPNAVPYLSVDDTQVAAWRARLEQAAGSRKKIGLVWAGNPGHYLDVYRSAQLAALEPLASVGGLAWFALQKGAPETQLDGVAHRWPICSLGPLLDSFYTTAAVIQSLDLVITVDTSVAHLAGALGKPVWVMLPKQADWRWMMSGERNPWYPTTRLFRQEVLGDWSPVVEALRGAIERFSANEPRAGVA</sequence>
<dbReference type="Pfam" id="PF13432">
    <property type="entry name" value="TPR_16"/>
    <property type="match status" value="2"/>
</dbReference>
<comment type="caution">
    <text evidence="3">The sequence shown here is derived from an EMBL/GenBank/DDBJ whole genome shotgun (WGS) entry which is preliminary data.</text>
</comment>
<evidence type="ECO:0000313" key="4">
    <source>
        <dbReference type="Proteomes" id="UP000294200"/>
    </source>
</evidence>
<dbReference type="Proteomes" id="UP000294200">
    <property type="component" value="Unassembled WGS sequence"/>
</dbReference>
<dbReference type="InterPro" id="IPR052943">
    <property type="entry name" value="TMTC_O-mannosyl-trnsfr"/>
</dbReference>
<feature type="repeat" description="TPR" evidence="1">
    <location>
        <begin position="261"/>
        <end position="294"/>
    </location>
</feature>
<dbReference type="EMBL" id="MWML01000050">
    <property type="protein sequence ID" value="TCG07924.1"/>
    <property type="molecule type" value="Genomic_DNA"/>
</dbReference>
<evidence type="ECO:0000256" key="2">
    <source>
        <dbReference type="SAM" id="MobiDB-lite"/>
    </source>
</evidence>
<protein>
    <submittedName>
        <fullName evidence="3">Uncharacterized protein</fullName>
    </submittedName>
</protein>
<dbReference type="AlphaFoldDB" id="A0A4R0XCH2"/>
<feature type="region of interest" description="Disordered" evidence="2">
    <location>
        <begin position="1"/>
        <end position="23"/>
    </location>
</feature>
<keyword evidence="4" id="KW-1185">Reference proteome</keyword>
<dbReference type="SUPFAM" id="SSF53756">
    <property type="entry name" value="UDP-Glycosyltransferase/glycogen phosphorylase"/>
    <property type="match status" value="1"/>
</dbReference>
<evidence type="ECO:0000313" key="3">
    <source>
        <dbReference type="EMBL" id="TCG07924.1"/>
    </source>
</evidence>
<dbReference type="Gene3D" id="3.40.50.2000">
    <property type="entry name" value="Glycogen Phosphorylase B"/>
    <property type="match status" value="1"/>
</dbReference>
<evidence type="ECO:0000256" key="1">
    <source>
        <dbReference type="PROSITE-ProRule" id="PRU00339"/>
    </source>
</evidence>
<accession>A0A4R0XCH2</accession>
<feature type="repeat" description="TPR" evidence="1">
    <location>
        <begin position="57"/>
        <end position="90"/>
    </location>
</feature>
<keyword evidence="1" id="KW-0802">TPR repeat</keyword>
<feature type="repeat" description="TPR" evidence="1">
    <location>
        <begin position="193"/>
        <end position="226"/>
    </location>
</feature>
<feature type="compositionally biased region" description="Polar residues" evidence="2">
    <location>
        <begin position="14"/>
        <end position="23"/>
    </location>
</feature>
<dbReference type="Gene3D" id="1.25.40.10">
    <property type="entry name" value="Tetratricopeptide repeat domain"/>
    <property type="match status" value="3"/>
</dbReference>
<reference evidence="3 4" key="1">
    <citation type="submission" date="2017-02" db="EMBL/GenBank/DDBJ databases">
        <title>Paraburkholderia sophoroidis sp. nov. and Paraburkholderia steynii sp. nov. rhizobial symbionts of the fynbos legume Hypocalyptus sophoroides.</title>
        <authorList>
            <person name="Steenkamp E.T."/>
            <person name="Beukes C.W."/>
            <person name="Van Zyl E."/>
            <person name="Avontuur J."/>
            <person name="Chan W.Y."/>
            <person name="Hassen A."/>
            <person name="Palmer M."/>
            <person name="Mthombeni L."/>
            <person name="Phalane F."/>
            <person name="Sereme K."/>
            <person name="Venter S.N."/>
        </authorList>
    </citation>
    <scope>NUCLEOTIDE SEQUENCE [LARGE SCALE GENOMIC DNA]</scope>
    <source>
        <strain evidence="3 4">HC1.1ba</strain>
    </source>
</reference>
<dbReference type="SMART" id="SM00028">
    <property type="entry name" value="TPR"/>
    <property type="match status" value="8"/>
</dbReference>
<organism evidence="3 4">
    <name type="scientific">Paraburkholderia steynii</name>
    <dbReference type="NCBI Taxonomy" id="1245441"/>
    <lineage>
        <taxon>Bacteria</taxon>
        <taxon>Pseudomonadati</taxon>
        <taxon>Pseudomonadota</taxon>
        <taxon>Betaproteobacteria</taxon>
        <taxon>Burkholderiales</taxon>
        <taxon>Burkholderiaceae</taxon>
        <taxon>Paraburkholderia</taxon>
    </lineage>
</organism>
<dbReference type="PANTHER" id="PTHR44809">
    <property type="match status" value="1"/>
</dbReference>
<dbReference type="InterPro" id="IPR019734">
    <property type="entry name" value="TPR_rpt"/>
</dbReference>
<dbReference type="SUPFAM" id="SSF48452">
    <property type="entry name" value="TPR-like"/>
    <property type="match status" value="1"/>
</dbReference>
<proteinExistence type="predicted"/>
<feature type="repeat" description="TPR" evidence="1">
    <location>
        <begin position="125"/>
        <end position="158"/>
    </location>
</feature>
<feature type="repeat" description="TPR" evidence="1">
    <location>
        <begin position="91"/>
        <end position="124"/>
    </location>
</feature>
<gene>
    <name evidence="3" type="ORF">BZM27_15965</name>
</gene>